<dbReference type="Proteomes" id="UP000680638">
    <property type="component" value="Unassembled WGS sequence"/>
</dbReference>
<reference evidence="3 4" key="1">
    <citation type="submission" date="2021-03" db="EMBL/GenBank/DDBJ databases">
        <title>Antimicrobial resistance genes in bacteria isolated from Japanese honey, and their potential for conferring macrolide and lincosamide resistance in the American foulbrood pathogen Paenibacillus larvae.</title>
        <authorList>
            <person name="Okamoto M."/>
            <person name="Kumagai M."/>
            <person name="Kanamori H."/>
            <person name="Takamatsu D."/>
        </authorList>
    </citation>
    <scope>NUCLEOTIDE SEQUENCE [LARGE SCALE GENOMIC DNA]</scope>
    <source>
        <strain evidence="3 4">J21TS3</strain>
    </source>
</reference>
<feature type="domain" description="Glycosyl transferase family 1" evidence="1">
    <location>
        <begin position="199"/>
        <end position="349"/>
    </location>
</feature>
<dbReference type="Gene3D" id="3.40.50.2000">
    <property type="entry name" value="Glycogen Phosphorylase B"/>
    <property type="match status" value="2"/>
</dbReference>
<evidence type="ECO:0000313" key="4">
    <source>
        <dbReference type="Proteomes" id="UP000680638"/>
    </source>
</evidence>
<dbReference type="NCBIfam" id="TIGR03999">
    <property type="entry name" value="thiol_BshA"/>
    <property type="match status" value="1"/>
</dbReference>
<protein>
    <submittedName>
        <fullName evidence="3">Glycosyl transferase</fullName>
    </submittedName>
</protein>
<dbReference type="InterPro" id="IPR023881">
    <property type="entry name" value="Thiol_BshA"/>
</dbReference>
<dbReference type="GO" id="GO:0016740">
    <property type="term" value="F:transferase activity"/>
    <property type="evidence" value="ECO:0007669"/>
    <property type="project" value="UniProtKB-KW"/>
</dbReference>
<evidence type="ECO:0000259" key="1">
    <source>
        <dbReference type="Pfam" id="PF00534"/>
    </source>
</evidence>
<organism evidence="3 4">
    <name type="scientific">Paenibacillus cookii</name>
    <dbReference type="NCBI Taxonomy" id="157839"/>
    <lineage>
        <taxon>Bacteria</taxon>
        <taxon>Bacillati</taxon>
        <taxon>Bacillota</taxon>
        <taxon>Bacilli</taxon>
        <taxon>Bacillales</taxon>
        <taxon>Paenibacillaceae</taxon>
        <taxon>Paenibacillus</taxon>
    </lineage>
</organism>
<dbReference type="PANTHER" id="PTHR12526:SF599">
    <property type="entry name" value="N-ACETYL-ALPHA-D-GLUCOSAMINYL L-MALATE SYNTHASE"/>
    <property type="match status" value="1"/>
</dbReference>
<name>A0ABQ4LPZ8_9BACL</name>
<feature type="domain" description="Glycosyltransferase subfamily 4-like N-terminal" evidence="2">
    <location>
        <begin position="16"/>
        <end position="179"/>
    </location>
</feature>
<keyword evidence="3" id="KW-0808">Transferase</keyword>
<dbReference type="RefSeq" id="WP_212946783.1">
    <property type="nucleotide sequence ID" value="NZ_BORW01000001.1"/>
</dbReference>
<dbReference type="InterPro" id="IPR028098">
    <property type="entry name" value="Glyco_trans_4-like_N"/>
</dbReference>
<dbReference type="InterPro" id="IPR001296">
    <property type="entry name" value="Glyco_trans_1"/>
</dbReference>
<dbReference type="EMBL" id="BORW01000001">
    <property type="protein sequence ID" value="GIO65203.1"/>
    <property type="molecule type" value="Genomic_DNA"/>
</dbReference>
<dbReference type="PANTHER" id="PTHR12526">
    <property type="entry name" value="GLYCOSYLTRANSFERASE"/>
    <property type="match status" value="1"/>
</dbReference>
<evidence type="ECO:0000259" key="2">
    <source>
        <dbReference type="Pfam" id="PF13439"/>
    </source>
</evidence>
<dbReference type="Pfam" id="PF13439">
    <property type="entry name" value="Glyco_transf_4"/>
    <property type="match status" value="1"/>
</dbReference>
<dbReference type="Pfam" id="PF00534">
    <property type="entry name" value="Glycos_transf_1"/>
    <property type="match status" value="1"/>
</dbReference>
<sequence length="387" mass="42826">MSQPLKIGITCYPSLGGSGVVATELGKLLAEKGHQVHFIANSIPFRLGGTFHKNIFYHEVEVSDYYVFRYPPYEMSLATKMAQVAKMQQLDVLHVHYAVPHAVCAFLAKQMVGDQLKVVTTLHGTDITVLAQDESLKDLIRLAINESDAVTAVSRDLIQETREVLDISRDIDLTYNFVDKRIYYPRDISSLRGDYAEPHEKILMHISNFRPVKRVGDVVDIFAKVQEKVPSKLLLVGEGPDLPKVQCKIRELGLEEKVLFLGKQDDIAQVISLADVLLLPSEKESFGLVALEAMACGVPTIGSIAGGIPELVVHGETGFLAPIGDTKRMADYAVQLLSNDALAATFKEACVKRACEQFCDGLITQQYEKIYYRVLGREVPELDSVCG</sequence>
<dbReference type="SUPFAM" id="SSF53756">
    <property type="entry name" value="UDP-Glycosyltransferase/glycogen phosphorylase"/>
    <property type="match status" value="1"/>
</dbReference>
<proteinExistence type="predicted"/>
<comment type="caution">
    <text evidence="3">The sequence shown here is derived from an EMBL/GenBank/DDBJ whole genome shotgun (WGS) entry which is preliminary data.</text>
</comment>
<gene>
    <name evidence="3" type="ORF">J21TS3_00240</name>
</gene>
<evidence type="ECO:0000313" key="3">
    <source>
        <dbReference type="EMBL" id="GIO65203.1"/>
    </source>
</evidence>
<accession>A0ABQ4LPZ8</accession>
<keyword evidence="4" id="KW-1185">Reference proteome</keyword>